<keyword evidence="1" id="KW-0472">Membrane</keyword>
<dbReference type="HOGENOM" id="CLU_2350117_0_0_1"/>
<organism evidence="2">
    <name type="scientific">Oryza brachyantha</name>
    <name type="common">malo sina</name>
    <dbReference type="NCBI Taxonomy" id="4533"/>
    <lineage>
        <taxon>Eukaryota</taxon>
        <taxon>Viridiplantae</taxon>
        <taxon>Streptophyta</taxon>
        <taxon>Embryophyta</taxon>
        <taxon>Tracheophyta</taxon>
        <taxon>Spermatophyta</taxon>
        <taxon>Magnoliopsida</taxon>
        <taxon>Liliopsida</taxon>
        <taxon>Poales</taxon>
        <taxon>Poaceae</taxon>
        <taxon>BOP clade</taxon>
        <taxon>Oryzoideae</taxon>
        <taxon>Oryzeae</taxon>
        <taxon>Oryzinae</taxon>
        <taxon>Oryza</taxon>
    </lineage>
</organism>
<dbReference type="Gramene" id="OB03G10460.1">
    <property type="protein sequence ID" value="OB03G10460.1"/>
    <property type="gene ID" value="OB03G10460"/>
</dbReference>
<name>J3LJ20_ORYBR</name>
<feature type="transmembrane region" description="Helical" evidence="1">
    <location>
        <begin position="77"/>
        <end position="95"/>
    </location>
</feature>
<keyword evidence="1" id="KW-0812">Transmembrane</keyword>
<evidence type="ECO:0000313" key="2">
    <source>
        <dbReference type="EnsemblPlants" id="OB03G10460.1"/>
    </source>
</evidence>
<evidence type="ECO:0000256" key="1">
    <source>
        <dbReference type="SAM" id="Phobius"/>
    </source>
</evidence>
<keyword evidence="1" id="KW-1133">Transmembrane helix</keyword>
<dbReference type="AlphaFoldDB" id="J3LJ20"/>
<reference evidence="2" key="1">
    <citation type="journal article" date="2013" name="Nat. Commun.">
        <title>Whole-genome sequencing of Oryza brachyantha reveals mechanisms underlying Oryza genome evolution.</title>
        <authorList>
            <person name="Chen J."/>
            <person name="Huang Q."/>
            <person name="Gao D."/>
            <person name="Wang J."/>
            <person name="Lang Y."/>
            <person name="Liu T."/>
            <person name="Li B."/>
            <person name="Bai Z."/>
            <person name="Luis Goicoechea J."/>
            <person name="Liang C."/>
            <person name="Chen C."/>
            <person name="Zhang W."/>
            <person name="Sun S."/>
            <person name="Liao Y."/>
            <person name="Zhang X."/>
            <person name="Yang L."/>
            <person name="Song C."/>
            <person name="Wang M."/>
            <person name="Shi J."/>
            <person name="Liu G."/>
            <person name="Liu J."/>
            <person name="Zhou H."/>
            <person name="Zhou W."/>
            <person name="Yu Q."/>
            <person name="An N."/>
            <person name="Chen Y."/>
            <person name="Cai Q."/>
            <person name="Wang B."/>
            <person name="Liu B."/>
            <person name="Min J."/>
            <person name="Huang Y."/>
            <person name="Wu H."/>
            <person name="Li Z."/>
            <person name="Zhang Y."/>
            <person name="Yin Y."/>
            <person name="Song W."/>
            <person name="Jiang J."/>
            <person name="Jackson S.A."/>
            <person name="Wing R.A."/>
            <person name="Wang J."/>
            <person name="Chen M."/>
        </authorList>
    </citation>
    <scope>NUCLEOTIDE SEQUENCE [LARGE SCALE GENOMIC DNA]</scope>
    <source>
        <strain evidence="2">cv. IRGC 101232</strain>
    </source>
</reference>
<keyword evidence="3" id="KW-1185">Reference proteome</keyword>
<evidence type="ECO:0000313" key="3">
    <source>
        <dbReference type="Proteomes" id="UP000006038"/>
    </source>
</evidence>
<dbReference type="Proteomes" id="UP000006038">
    <property type="component" value="Chromosome 3"/>
</dbReference>
<reference evidence="2" key="2">
    <citation type="submission" date="2013-04" db="UniProtKB">
        <authorList>
            <consortium name="EnsemblPlants"/>
        </authorList>
    </citation>
    <scope>IDENTIFICATION</scope>
</reference>
<dbReference type="EnsemblPlants" id="OB03G10460.1">
    <property type="protein sequence ID" value="OB03G10460.1"/>
    <property type="gene ID" value="OB03G10460"/>
</dbReference>
<proteinExistence type="predicted"/>
<sequence>MFIRYCISLCSSGITFHLNMKLERVTCKPTESVSSASLLPVQQELGVASEIEHADEAPHAACVVLLLPSRSLTSLPHVGWLVPLLFAICIPLLFFTG</sequence>
<protein>
    <submittedName>
        <fullName evidence="2">Uncharacterized protein</fullName>
    </submittedName>
</protein>
<accession>J3LJ20</accession>